<dbReference type="EMBL" id="VKHS01000100">
    <property type="protein sequence ID" value="MBB0229242.1"/>
    <property type="molecule type" value="Genomic_DNA"/>
</dbReference>
<sequence>MRGWDDHEFTPAAGYRFHAARLGPPGGPEVVCLHGISASHLHWVRFARALAPHARTVALDLPGFGRTRGPRRALDVRGLSRALAAWLRATDRGGAVLVTNSAGCQVAVDLAVHSPELVGPVLLNGPTIDAGARTVRHHLPRVVLNAVREPPSHLPVVLYGFLRSGPRRNLRTFRHLLHDPVERKLGLLTTPTVVVRGSRDPITPHPWVREVADLLPDGRLTEVPGAPHTLNHSSPVEMARITRELLTRRSESVSARAPEERTDR</sequence>
<evidence type="ECO:0000313" key="3">
    <source>
        <dbReference type="Proteomes" id="UP000530234"/>
    </source>
</evidence>
<dbReference type="SUPFAM" id="SSF53474">
    <property type="entry name" value="alpha/beta-Hydrolases"/>
    <property type="match status" value="1"/>
</dbReference>
<dbReference type="PANTHER" id="PTHR46438">
    <property type="entry name" value="ALPHA/BETA-HYDROLASES SUPERFAMILY PROTEIN"/>
    <property type="match status" value="1"/>
</dbReference>
<evidence type="ECO:0000259" key="1">
    <source>
        <dbReference type="Pfam" id="PF12697"/>
    </source>
</evidence>
<gene>
    <name evidence="2" type="ORF">FOE67_06885</name>
</gene>
<keyword evidence="2" id="KW-0378">Hydrolase</keyword>
<dbReference type="GO" id="GO:0016787">
    <property type="term" value="F:hydrolase activity"/>
    <property type="evidence" value="ECO:0007669"/>
    <property type="project" value="UniProtKB-KW"/>
</dbReference>
<dbReference type="AlphaFoldDB" id="A0A7W3T1K3"/>
<evidence type="ECO:0000313" key="2">
    <source>
        <dbReference type="EMBL" id="MBB0229242.1"/>
    </source>
</evidence>
<dbReference type="Proteomes" id="UP000530234">
    <property type="component" value="Unassembled WGS sequence"/>
</dbReference>
<dbReference type="InterPro" id="IPR029058">
    <property type="entry name" value="AB_hydrolase_fold"/>
</dbReference>
<dbReference type="InterPro" id="IPR000073">
    <property type="entry name" value="AB_hydrolase_1"/>
</dbReference>
<dbReference type="PANTHER" id="PTHR46438:SF11">
    <property type="entry name" value="LIPASE-RELATED"/>
    <property type="match status" value="1"/>
</dbReference>
<keyword evidence="3" id="KW-1185">Reference proteome</keyword>
<reference evidence="3" key="1">
    <citation type="submission" date="2019-10" db="EMBL/GenBank/DDBJ databases">
        <title>Streptomyces sp. nov., a novel actinobacterium isolated from alkaline environment.</title>
        <authorList>
            <person name="Golinska P."/>
        </authorList>
    </citation>
    <scope>NUCLEOTIDE SEQUENCE [LARGE SCALE GENOMIC DNA]</scope>
    <source>
        <strain evidence="3">DSM 42108</strain>
    </source>
</reference>
<organism evidence="2 3">
    <name type="scientific">Streptomyces calidiresistens</name>
    <dbReference type="NCBI Taxonomy" id="1485586"/>
    <lineage>
        <taxon>Bacteria</taxon>
        <taxon>Bacillati</taxon>
        <taxon>Actinomycetota</taxon>
        <taxon>Actinomycetes</taxon>
        <taxon>Kitasatosporales</taxon>
        <taxon>Streptomycetaceae</taxon>
        <taxon>Streptomyces</taxon>
    </lineage>
</organism>
<dbReference type="Gene3D" id="3.40.50.1820">
    <property type="entry name" value="alpha/beta hydrolase"/>
    <property type="match status" value="1"/>
</dbReference>
<dbReference type="RefSeq" id="WP_182661543.1">
    <property type="nucleotide sequence ID" value="NZ_VKHS01000100.1"/>
</dbReference>
<comment type="caution">
    <text evidence="2">The sequence shown here is derived from an EMBL/GenBank/DDBJ whole genome shotgun (WGS) entry which is preliminary data.</text>
</comment>
<protein>
    <submittedName>
        <fullName evidence="2">Alpha/beta fold hydrolase</fullName>
    </submittedName>
</protein>
<dbReference type="Pfam" id="PF12697">
    <property type="entry name" value="Abhydrolase_6"/>
    <property type="match status" value="1"/>
</dbReference>
<proteinExistence type="predicted"/>
<name>A0A7W3T1K3_9ACTN</name>
<feature type="domain" description="AB hydrolase-1" evidence="1">
    <location>
        <begin position="30"/>
        <end position="240"/>
    </location>
</feature>
<accession>A0A7W3T1K3</accession>